<reference evidence="2 3" key="1">
    <citation type="submission" date="2021-07" db="EMBL/GenBank/DDBJ databases">
        <title>The draft genome sequence of Sphingomicrobium sp. B8.</title>
        <authorList>
            <person name="Mu L."/>
        </authorList>
    </citation>
    <scope>NUCLEOTIDE SEQUENCE [LARGE SCALE GENOMIC DNA]</scope>
    <source>
        <strain evidence="2 3">B8</strain>
    </source>
</reference>
<keyword evidence="3" id="KW-1185">Reference proteome</keyword>
<dbReference type="Pfam" id="PF04314">
    <property type="entry name" value="PCuAC"/>
    <property type="match status" value="1"/>
</dbReference>
<comment type="caution">
    <text evidence="2">The sequence shown here is derived from an EMBL/GenBank/DDBJ whole genome shotgun (WGS) entry which is preliminary data.</text>
</comment>
<dbReference type="PROSITE" id="PS51257">
    <property type="entry name" value="PROKAR_LIPOPROTEIN"/>
    <property type="match status" value="1"/>
</dbReference>
<gene>
    <name evidence="2" type="ORF">KTQ36_09660</name>
</gene>
<feature type="chain" id="PRO_5045914572" evidence="1">
    <location>
        <begin position="27"/>
        <end position="149"/>
    </location>
</feature>
<organism evidence="2 3">
    <name type="scientific">Sphingomicrobium clamense</name>
    <dbReference type="NCBI Taxonomy" id="2851013"/>
    <lineage>
        <taxon>Bacteria</taxon>
        <taxon>Pseudomonadati</taxon>
        <taxon>Pseudomonadota</taxon>
        <taxon>Alphaproteobacteria</taxon>
        <taxon>Sphingomonadales</taxon>
        <taxon>Sphingomonadaceae</taxon>
        <taxon>Sphingomicrobium</taxon>
    </lineage>
</organism>
<dbReference type="RefSeq" id="WP_218633453.1">
    <property type="nucleotide sequence ID" value="NZ_JAHVAH010000001.1"/>
</dbReference>
<name>A0ABS6V7V0_9SPHN</name>
<accession>A0ABS6V7V0</accession>
<keyword evidence="1" id="KW-0732">Signal</keyword>
<dbReference type="PANTHER" id="PTHR36302:SF1">
    <property type="entry name" value="COPPER CHAPERONE PCU(A)C"/>
    <property type="match status" value="1"/>
</dbReference>
<protein>
    <submittedName>
        <fullName evidence="2">Copper chaperone PCu(A)C</fullName>
    </submittedName>
</protein>
<evidence type="ECO:0000313" key="2">
    <source>
        <dbReference type="EMBL" id="MBW0145556.1"/>
    </source>
</evidence>
<feature type="signal peptide" evidence="1">
    <location>
        <begin position="1"/>
        <end position="26"/>
    </location>
</feature>
<dbReference type="Proteomes" id="UP000698028">
    <property type="component" value="Unassembled WGS sequence"/>
</dbReference>
<sequence>MTIKTRWLLPFAALALAACDAQTTTADPVVSDAWARETLEGQPMGAAYFTITNEGSDPIKLVGVSSDASNGASLHSSVIENGVASMRAIEGGLVIDAGESATLEPGGDHVMFEGLTGPLAEGSTVPLTLRFEDGSEMTVDVAVVGAGER</sequence>
<dbReference type="PANTHER" id="PTHR36302">
    <property type="entry name" value="BLR7088 PROTEIN"/>
    <property type="match status" value="1"/>
</dbReference>
<evidence type="ECO:0000256" key="1">
    <source>
        <dbReference type="SAM" id="SignalP"/>
    </source>
</evidence>
<dbReference type="InterPro" id="IPR058248">
    <property type="entry name" value="Lxx211020-like"/>
</dbReference>
<dbReference type="InterPro" id="IPR007410">
    <property type="entry name" value="LpqE-like"/>
</dbReference>
<dbReference type="EMBL" id="JAHVAH010000001">
    <property type="protein sequence ID" value="MBW0145556.1"/>
    <property type="molecule type" value="Genomic_DNA"/>
</dbReference>
<evidence type="ECO:0000313" key="3">
    <source>
        <dbReference type="Proteomes" id="UP000698028"/>
    </source>
</evidence>
<proteinExistence type="predicted"/>